<keyword evidence="3" id="KW-0547">Nucleotide-binding</keyword>
<evidence type="ECO:0000313" key="11">
    <source>
        <dbReference type="EMBL" id="KAH6676172.1"/>
    </source>
</evidence>
<dbReference type="EMBL" id="JAGSXJ010000024">
    <property type="protein sequence ID" value="KAH6676172.1"/>
    <property type="molecule type" value="Genomic_DNA"/>
</dbReference>
<evidence type="ECO:0000256" key="4">
    <source>
        <dbReference type="ARBA" id="ARBA00022840"/>
    </source>
</evidence>
<dbReference type="NCBIfam" id="TIGR00414">
    <property type="entry name" value="serS"/>
    <property type="match status" value="1"/>
</dbReference>
<dbReference type="OrthoDB" id="10264585at2759"/>
<feature type="binding site" evidence="9">
    <location>
        <begin position="329"/>
        <end position="331"/>
    </location>
    <ligand>
        <name>ATP</name>
        <dbReference type="ChEBI" id="CHEBI:30616"/>
    </ligand>
</feature>
<feature type="domain" description="Aminoacyl-transfer RNA synthetases class-II family profile" evidence="10">
    <location>
        <begin position="229"/>
        <end position="482"/>
    </location>
</feature>
<dbReference type="SUPFAM" id="SSF55681">
    <property type="entry name" value="Class II aaRS and biotin synthetases"/>
    <property type="match status" value="1"/>
</dbReference>
<dbReference type="Gene3D" id="3.30.930.10">
    <property type="entry name" value="Bira Bifunctional Protein, Domain 2"/>
    <property type="match status" value="1"/>
</dbReference>
<feature type="binding site" evidence="9">
    <location>
        <begin position="345"/>
        <end position="348"/>
    </location>
    <ligand>
        <name>ATP</name>
        <dbReference type="ChEBI" id="CHEBI:30616"/>
    </ligand>
</feature>
<evidence type="ECO:0000259" key="10">
    <source>
        <dbReference type="PROSITE" id="PS50862"/>
    </source>
</evidence>
<dbReference type="EC" id="6.1.1.11" evidence="1"/>
<dbReference type="PIRSF" id="PIRSF001529">
    <property type="entry name" value="Ser-tRNA-synth_IIa"/>
    <property type="match status" value="1"/>
</dbReference>
<evidence type="ECO:0000256" key="5">
    <source>
        <dbReference type="ARBA" id="ARBA00023146"/>
    </source>
</evidence>
<dbReference type="Pfam" id="PF00587">
    <property type="entry name" value="tRNA-synt_2b"/>
    <property type="match status" value="1"/>
</dbReference>
<dbReference type="FunFam" id="3.30.930.10:FF:000069">
    <property type="entry name" value="Seryl-tRNA synthetase"/>
    <property type="match status" value="1"/>
</dbReference>
<gene>
    <name evidence="11" type="ORF">F5X68DRAFT_39459</name>
</gene>
<keyword evidence="5" id="KW-0030">Aminoacyl-tRNA synthetase</keyword>
<dbReference type="PROSITE" id="PS50862">
    <property type="entry name" value="AA_TRNA_LIGASE_II"/>
    <property type="match status" value="1"/>
</dbReference>
<evidence type="ECO:0000313" key="12">
    <source>
        <dbReference type="Proteomes" id="UP000770015"/>
    </source>
</evidence>
<comment type="caution">
    <text evidence="11">The sequence shown here is derived from an EMBL/GenBank/DDBJ whole genome shotgun (WGS) entry which is preliminary data.</text>
</comment>
<reference evidence="11" key="1">
    <citation type="journal article" date="2021" name="Nat. Commun.">
        <title>Genetic determinants of endophytism in the Arabidopsis root mycobiome.</title>
        <authorList>
            <person name="Mesny F."/>
            <person name="Miyauchi S."/>
            <person name="Thiergart T."/>
            <person name="Pickel B."/>
            <person name="Atanasova L."/>
            <person name="Karlsson M."/>
            <person name="Huettel B."/>
            <person name="Barry K.W."/>
            <person name="Haridas S."/>
            <person name="Chen C."/>
            <person name="Bauer D."/>
            <person name="Andreopoulos W."/>
            <person name="Pangilinan J."/>
            <person name="LaButti K."/>
            <person name="Riley R."/>
            <person name="Lipzen A."/>
            <person name="Clum A."/>
            <person name="Drula E."/>
            <person name="Henrissat B."/>
            <person name="Kohler A."/>
            <person name="Grigoriev I.V."/>
            <person name="Martin F.M."/>
            <person name="Hacquard S."/>
        </authorList>
    </citation>
    <scope>NUCLEOTIDE SEQUENCE</scope>
    <source>
        <strain evidence="11">MPI-SDFR-AT-0117</strain>
    </source>
</reference>
<dbReference type="GO" id="GO:0004828">
    <property type="term" value="F:serine-tRNA ligase activity"/>
    <property type="evidence" value="ECO:0007669"/>
    <property type="project" value="UniProtKB-EC"/>
</dbReference>
<keyword evidence="12" id="KW-1185">Reference proteome</keyword>
<sequence length="500" mass="55406">MISAFSRCAGGGRAAWTPTTLRHTGVRRLFADLKRPSTAPKVRVDIRHIRENADMYAENCRARNYEAQSHYPARINEMFTQWQELQQSNRRLRERSNLLRRHIANPSSTQDDNLGDISKLPRDAVIAEAKKIKSQLSAVEEQEGKLVDEMEALAFAIPNLTAKETPVGSEPLLLTTINADPPSQVGEAKDQAARSHVDIGAELGIIDFVAAGSTSGWGWYYLLDEGAQLEQALIQYALAVATRHGWRQVSPPSMVYSHMAAACGFQPRDQNNEQQIYTIARDAEDTERGKPELCLAATSEIPLASMQANATIEMSQLPMKRVAVSRCYRAEAGARGAGTRGLYRVHEFTKVELFAWTPPDSHEATDVFDEMVDMQTEILDSLGLTCRVLEMPTTDLGASAARKIDIEAFFPSRLQTGGGWGEVTSASICTDYQTRRLSTRTKDGGQLLFPWTVNGTALAVPRVLAALLETGWDEQSRTVAIPECLRPWMDGRLQISIQSR</sequence>
<organism evidence="11 12">
    <name type="scientific">Plectosphaerella plurivora</name>
    <dbReference type="NCBI Taxonomy" id="936078"/>
    <lineage>
        <taxon>Eukaryota</taxon>
        <taxon>Fungi</taxon>
        <taxon>Dikarya</taxon>
        <taxon>Ascomycota</taxon>
        <taxon>Pezizomycotina</taxon>
        <taxon>Sordariomycetes</taxon>
        <taxon>Hypocreomycetidae</taxon>
        <taxon>Glomerellales</taxon>
        <taxon>Plectosphaerellaceae</taxon>
        <taxon>Plectosphaerella</taxon>
    </lineage>
</organism>
<dbReference type="GO" id="GO:0006434">
    <property type="term" value="P:seryl-tRNA aminoacylation"/>
    <property type="evidence" value="ECO:0007669"/>
    <property type="project" value="InterPro"/>
</dbReference>
<dbReference type="InterPro" id="IPR002314">
    <property type="entry name" value="aa-tRNA-synt_IIb"/>
</dbReference>
<dbReference type="InterPro" id="IPR042103">
    <property type="entry name" value="SerRS_1_N_sf"/>
</dbReference>
<feature type="binding site" evidence="8">
    <location>
        <position position="298"/>
    </location>
    <ligand>
        <name>L-serine</name>
        <dbReference type="ChEBI" id="CHEBI:33384"/>
    </ligand>
</feature>
<dbReference type="Pfam" id="PF02403">
    <property type="entry name" value="Seryl_tRNA_N"/>
    <property type="match status" value="1"/>
</dbReference>
<dbReference type="InterPro" id="IPR010978">
    <property type="entry name" value="tRNA-bd_arm"/>
</dbReference>
<dbReference type="PANTHER" id="PTHR11778">
    <property type="entry name" value="SERYL-TRNA SYNTHETASE"/>
    <property type="match status" value="1"/>
</dbReference>
<evidence type="ECO:0000256" key="2">
    <source>
        <dbReference type="ARBA" id="ARBA00022598"/>
    </source>
</evidence>
<name>A0A9P9A7J2_9PEZI</name>
<feature type="binding site" evidence="8">
    <location>
        <position position="352"/>
    </location>
    <ligand>
        <name>L-serine</name>
        <dbReference type="ChEBI" id="CHEBI:33384"/>
    </ligand>
</feature>
<evidence type="ECO:0000256" key="7">
    <source>
        <dbReference type="ARBA" id="ARBA00034892"/>
    </source>
</evidence>
<evidence type="ECO:0000256" key="9">
    <source>
        <dbReference type="PIRSR" id="PIRSR001529-2"/>
    </source>
</evidence>
<feature type="site" description="Important for serine binding" evidence="8">
    <location>
        <position position="456"/>
    </location>
</feature>
<dbReference type="Proteomes" id="UP000770015">
    <property type="component" value="Unassembled WGS sequence"/>
</dbReference>
<evidence type="ECO:0000256" key="1">
    <source>
        <dbReference type="ARBA" id="ARBA00012840"/>
    </source>
</evidence>
<dbReference type="AlphaFoldDB" id="A0A9P9A7J2"/>
<proteinExistence type="predicted"/>
<accession>A0A9P9A7J2</accession>
<protein>
    <recommendedName>
        <fullName evidence="1">serine--tRNA ligase</fullName>
        <ecNumber evidence="1">6.1.1.11</ecNumber>
    </recommendedName>
    <alternativeName>
        <fullName evidence="6">Seryl-tRNA synthetase</fullName>
    </alternativeName>
    <alternativeName>
        <fullName evidence="7">Seryl-tRNA(Ser) synthetase</fullName>
    </alternativeName>
</protein>
<evidence type="ECO:0000256" key="6">
    <source>
        <dbReference type="ARBA" id="ARBA00031113"/>
    </source>
</evidence>
<keyword evidence="2" id="KW-0436">Ligase</keyword>
<feature type="binding site" evidence="8">
    <location>
        <position position="454"/>
    </location>
    <ligand>
        <name>L-serine</name>
        <dbReference type="ChEBI" id="CHEBI:33384"/>
    </ligand>
</feature>
<dbReference type="InterPro" id="IPR006195">
    <property type="entry name" value="aa-tRNA-synth_II"/>
</dbReference>
<keyword evidence="4 9" id="KW-0067">ATP-binding</keyword>
<dbReference type="SUPFAM" id="SSF46589">
    <property type="entry name" value="tRNA-binding arm"/>
    <property type="match status" value="1"/>
</dbReference>
<feature type="binding site" evidence="8">
    <location>
        <position position="329"/>
    </location>
    <ligand>
        <name>L-serine</name>
        <dbReference type="ChEBI" id="CHEBI:33384"/>
    </ligand>
</feature>
<dbReference type="PRINTS" id="PR00981">
    <property type="entry name" value="TRNASYNTHSER"/>
</dbReference>
<dbReference type="InterPro" id="IPR045864">
    <property type="entry name" value="aa-tRNA-synth_II/BPL/LPL"/>
</dbReference>
<dbReference type="GO" id="GO:0005524">
    <property type="term" value="F:ATP binding"/>
    <property type="evidence" value="ECO:0007669"/>
    <property type="project" value="UniProtKB-KW"/>
</dbReference>
<dbReference type="InterPro" id="IPR015866">
    <property type="entry name" value="Ser-tRNA-synth_1_N"/>
</dbReference>
<evidence type="ECO:0000256" key="8">
    <source>
        <dbReference type="PIRSR" id="PIRSR001529-1"/>
    </source>
</evidence>
<dbReference type="Gene3D" id="1.10.287.40">
    <property type="entry name" value="Serine-tRNA synthetase, tRNA binding domain"/>
    <property type="match status" value="1"/>
</dbReference>
<dbReference type="InterPro" id="IPR002317">
    <property type="entry name" value="Ser-tRNA-ligase_type_1"/>
</dbReference>
<feature type="binding site" evidence="9">
    <location>
        <begin position="422"/>
        <end position="425"/>
    </location>
    <ligand>
        <name>ATP</name>
        <dbReference type="ChEBI" id="CHEBI:30616"/>
    </ligand>
</feature>
<evidence type="ECO:0000256" key="3">
    <source>
        <dbReference type="ARBA" id="ARBA00022741"/>
    </source>
</evidence>